<keyword evidence="2" id="KW-1185">Reference proteome</keyword>
<dbReference type="Proteomes" id="UP000233551">
    <property type="component" value="Unassembled WGS sequence"/>
</dbReference>
<accession>A0A2I0JL15</accession>
<name>A0A2I0JL15_PUNGR</name>
<comment type="caution">
    <text evidence="1">The sequence shown here is derived from an EMBL/GenBank/DDBJ whole genome shotgun (WGS) entry which is preliminary data.</text>
</comment>
<dbReference type="AlphaFoldDB" id="A0A2I0JL15"/>
<dbReference type="PANTHER" id="PTHR33116:SF80">
    <property type="entry name" value="REVERSE TRANSCRIPTASE ZINC-BINDING DOMAIN-CONTAINING PROTEIN"/>
    <property type="match status" value="1"/>
</dbReference>
<evidence type="ECO:0000313" key="1">
    <source>
        <dbReference type="EMBL" id="PKI56917.1"/>
    </source>
</evidence>
<dbReference type="EMBL" id="PGOL01001557">
    <property type="protein sequence ID" value="PKI56917.1"/>
    <property type="molecule type" value="Genomic_DNA"/>
</dbReference>
<gene>
    <name evidence="1" type="ORF">CRG98_022690</name>
</gene>
<sequence>MAINGFLAGYFAGQRELRQRDPLSLYLFVIAMEVFLNLLDIAAAEGRVQLINSIVFSMASYWCSHFILPKTVIKLVQQKCRSFLCKGLEQHSGGGKVSWETDAAHMGSNAPTIDHEIKRPHTMSARDPSATWGLISSHCFDPSSI</sequence>
<dbReference type="STRING" id="22663.A0A2I0JL15"/>
<dbReference type="PANTHER" id="PTHR33116">
    <property type="entry name" value="REVERSE TRANSCRIPTASE ZINC-BINDING DOMAIN-CONTAINING PROTEIN-RELATED-RELATED"/>
    <property type="match status" value="1"/>
</dbReference>
<proteinExistence type="predicted"/>
<protein>
    <submittedName>
        <fullName evidence="1">Uncharacterized protein</fullName>
    </submittedName>
</protein>
<evidence type="ECO:0000313" key="2">
    <source>
        <dbReference type="Proteomes" id="UP000233551"/>
    </source>
</evidence>
<organism evidence="1 2">
    <name type="scientific">Punica granatum</name>
    <name type="common">Pomegranate</name>
    <dbReference type="NCBI Taxonomy" id="22663"/>
    <lineage>
        <taxon>Eukaryota</taxon>
        <taxon>Viridiplantae</taxon>
        <taxon>Streptophyta</taxon>
        <taxon>Embryophyta</taxon>
        <taxon>Tracheophyta</taxon>
        <taxon>Spermatophyta</taxon>
        <taxon>Magnoliopsida</taxon>
        <taxon>eudicotyledons</taxon>
        <taxon>Gunneridae</taxon>
        <taxon>Pentapetalae</taxon>
        <taxon>rosids</taxon>
        <taxon>malvids</taxon>
        <taxon>Myrtales</taxon>
        <taxon>Lythraceae</taxon>
        <taxon>Punica</taxon>
    </lineage>
</organism>
<reference evidence="1 2" key="1">
    <citation type="submission" date="2017-11" db="EMBL/GenBank/DDBJ databases">
        <title>De-novo sequencing of pomegranate (Punica granatum L.) genome.</title>
        <authorList>
            <person name="Akparov Z."/>
            <person name="Amiraslanov A."/>
            <person name="Hajiyeva S."/>
            <person name="Abbasov M."/>
            <person name="Kaur K."/>
            <person name="Hamwieh A."/>
            <person name="Solovyev V."/>
            <person name="Salamov A."/>
            <person name="Braich B."/>
            <person name="Kosarev P."/>
            <person name="Mahmoud A."/>
            <person name="Hajiyev E."/>
            <person name="Babayeva S."/>
            <person name="Izzatullayeva V."/>
            <person name="Mammadov A."/>
            <person name="Mammadov A."/>
            <person name="Sharifova S."/>
            <person name="Ojaghi J."/>
            <person name="Eynullazada K."/>
            <person name="Bayramov B."/>
            <person name="Abdulazimova A."/>
            <person name="Shahmuradov I."/>
        </authorList>
    </citation>
    <scope>NUCLEOTIDE SEQUENCE [LARGE SCALE GENOMIC DNA]</scope>
    <source>
        <strain evidence="2">cv. AG2017</strain>
        <tissue evidence="1">Leaf</tissue>
    </source>
</reference>